<dbReference type="InParanoid" id="D8QLP1"/>
<name>D8QLP1_SCHCM</name>
<dbReference type="HOGENOM" id="CLU_1556149_0_0_1"/>
<evidence type="ECO:0000313" key="2">
    <source>
        <dbReference type="Proteomes" id="UP000007431"/>
    </source>
</evidence>
<feature type="non-terminal residue" evidence="1">
    <location>
        <position position="172"/>
    </location>
</feature>
<reference evidence="1 2" key="1">
    <citation type="journal article" date="2010" name="Nat. Biotechnol.">
        <title>Genome sequence of the model mushroom Schizophyllum commune.</title>
        <authorList>
            <person name="Ohm R.A."/>
            <person name="de Jong J.F."/>
            <person name="Lugones L.G."/>
            <person name="Aerts A."/>
            <person name="Kothe E."/>
            <person name="Stajich J.E."/>
            <person name="de Vries R.P."/>
            <person name="Record E."/>
            <person name="Levasseur A."/>
            <person name="Baker S.E."/>
            <person name="Bartholomew K.A."/>
            <person name="Coutinho P.M."/>
            <person name="Erdmann S."/>
            <person name="Fowler T.J."/>
            <person name="Gathman A.C."/>
            <person name="Lombard V."/>
            <person name="Henrissat B."/>
            <person name="Knabe N."/>
            <person name="Kuees U."/>
            <person name="Lilly W.W."/>
            <person name="Lindquist E."/>
            <person name="Lucas S."/>
            <person name="Magnuson J.K."/>
            <person name="Piumi F."/>
            <person name="Raudaskoski M."/>
            <person name="Salamov A."/>
            <person name="Schmutz J."/>
            <person name="Schwarze F.W.M.R."/>
            <person name="vanKuyk P.A."/>
            <person name="Horton J.S."/>
            <person name="Grigoriev I.V."/>
            <person name="Woesten H.A.B."/>
        </authorList>
    </citation>
    <scope>NUCLEOTIDE SEQUENCE [LARGE SCALE GENOMIC DNA]</scope>
    <source>
        <strain evidence="2">H4-8 / FGSC 9210</strain>
    </source>
</reference>
<keyword evidence="2" id="KW-1185">Reference proteome</keyword>
<gene>
    <name evidence="1" type="ORF">SCHCODRAFT_114764</name>
</gene>
<dbReference type="EMBL" id="GL377318">
    <property type="protein sequence ID" value="EFI91380.1"/>
    <property type="molecule type" value="Genomic_DNA"/>
</dbReference>
<protein>
    <submittedName>
        <fullName evidence="1">Uncharacterized protein</fullName>
    </submittedName>
</protein>
<sequence>MASSSTSPDLPTCAPTWTTDENDEDVRRMVITPGMIERKADVHRDALGRSYNQLPDYHGLCYAITYSNIYEMCKARPRDCKTGEKCFYGDRCFTIYKWFERLEAATGISRHNGAHEGELPNGTLIVMMVIACSDKVETVPRPAARIQAFKEFLRTKREPMVKRSRQPRMYAH</sequence>
<dbReference type="VEuPathDB" id="FungiDB:SCHCODRAFT_02558862"/>
<dbReference type="AlphaFoldDB" id="D8QLP1"/>
<organism evidence="2">
    <name type="scientific">Schizophyllum commune (strain H4-8 / FGSC 9210)</name>
    <name type="common">Split gill fungus</name>
    <dbReference type="NCBI Taxonomy" id="578458"/>
    <lineage>
        <taxon>Eukaryota</taxon>
        <taxon>Fungi</taxon>
        <taxon>Dikarya</taxon>
        <taxon>Basidiomycota</taxon>
        <taxon>Agaricomycotina</taxon>
        <taxon>Agaricomycetes</taxon>
        <taxon>Agaricomycetidae</taxon>
        <taxon>Agaricales</taxon>
        <taxon>Schizophyllaceae</taxon>
        <taxon>Schizophyllum</taxon>
    </lineage>
</organism>
<dbReference type="KEGG" id="scm:SCHCO_02558862"/>
<evidence type="ECO:0000313" key="1">
    <source>
        <dbReference type="EMBL" id="EFI91380.1"/>
    </source>
</evidence>
<dbReference type="OrthoDB" id="10301672at2759"/>
<proteinExistence type="predicted"/>
<accession>D8QLP1</accession>
<dbReference type="Proteomes" id="UP000007431">
    <property type="component" value="Unassembled WGS sequence"/>
</dbReference>
<dbReference type="RefSeq" id="XP_003026283.1">
    <property type="nucleotide sequence ID" value="XM_003026237.1"/>
</dbReference>
<dbReference type="GeneID" id="9589112"/>